<evidence type="ECO:0000256" key="1">
    <source>
        <dbReference type="SAM" id="SignalP"/>
    </source>
</evidence>
<evidence type="ECO:0000313" key="2">
    <source>
        <dbReference type="EMBL" id="WDZ86003.1"/>
    </source>
</evidence>
<sequence length="438" mass="47338">MRPRLKVLALGLLVAVAAPAALPGPAVAADDPRLTQVTIRDAAAFTLTPDFSLTSYANALASTIGADNVATVLETANRQTNSCNSSQLAAQPEYYARTDIPLAPEDIISSSDRFCWNTEDSTTRHWLPQGVTGSSDADDDHLWGDHQVMVVAWHYSATNAGTSYDKGARISVVNRATGEYRHVLLVEPTKTSTPNYKAVGIHAGGIAWLGNYLYVTDTEDGIRVFDMRKFLWVDAANGDKVGLHNGVYKGYGYSYVLPQIGTYRQANIQTSCVPATSSLCFSSLTLDRSTTPDTLVVGEYLSGVDTANLNVAGGRVVRYPVDASTRQLVLTGGQAVPTDAVTSPKSNVQGVQTWDGTYYLGRSSAEKHSFMYSGQKDVTMDRWSWAIGPEDLYHEHSGTGSGMGPGKIWTATEHYADPYTDVVIDKRVVFAVPLSEMS</sequence>
<organism evidence="2 3">
    <name type="scientific">Micromonospora cathayae</name>
    <dbReference type="NCBI Taxonomy" id="3028804"/>
    <lineage>
        <taxon>Bacteria</taxon>
        <taxon>Bacillati</taxon>
        <taxon>Actinomycetota</taxon>
        <taxon>Actinomycetes</taxon>
        <taxon>Micromonosporales</taxon>
        <taxon>Micromonosporaceae</taxon>
        <taxon>Micromonospora</taxon>
    </lineage>
</organism>
<dbReference type="EMBL" id="CP118615">
    <property type="protein sequence ID" value="WDZ86003.1"/>
    <property type="molecule type" value="Genomic_DNA"/>
</dbReference>
<protein>
    <recommendedName>
        <fullName evidence="4">Secreted protein</fullName>
    </recommendedName>
</protein>
<dbReference type="RefSeq" id="WP_275032779.1">
    <property type="nucleotide sequence ID" value="NZ_CP118615.1"/>
</dbReference>
<evidence type="ECO:0008006" key="4">
    <source>
        <dbReference type="Google" id="ProtNLM"/>
    </source>
</evidence>
<gene>
    <name evidence="2" type="ORF">PVK37_06135</name>
</gene>
<accession>A0ABY7ZVD9</accession>
<dbReference type="Proteomes" id="UP001219605">
    <property type="component" value="Chromosome"/>
</dbReference>
<proteinExistence type="predicted"/>
<evidence type="ECO:0000313" key="3">
    <source>
        <dbReference type="Proteomes" id="UP001219605"/>
    </source>
</evidence>
<name>A0ABY7ZVD9_9ACTN</name>
<keyword evidence="1" id="KW-0732">Signal</keyword>
<feature type="signal peptide" evidence="1">
    <location>
        <begin position="1"/>
        <end position="28"/>
    </location>
</feature>
<dbReference type="SUPFAM" id="SSF63825">
    <property type="entry name" value="YWTD domain"/>
    <property type="match status" value="1"/>
</dbReference>
<keyword evidence="3" id="KW-1185">Reference proteome</keyword>
<reference evidence="2 3" key="1">
    <citation type="submission" date="2023-02" db="EMBL/GenBank/DDBJ databases">
        <authorList>
            <person name="Mo P."/>
        </authorList>
    </citation>
    <scope>NUCLEOTIDE SEQUENCE [LARGE SCALE GENOMIC DNA]</scope>
    <source>
        <strain evidence="2 3">HUAS 3</strain>
    </source>
</reference>
<feature type="chain" id="PRO_5045111720" description="Secreted protein" evidence="1">
    <location>
        <begin position="29"/>
        <end position="438"/>
    </location>
</feature>